<dbReference type="PANTHER" id="PTHR46268">
    <property type="entry name" value="STRESS RESPONSE PROTEIN NHAX"/>
    <property type="match status" value="1"/>
</dbReference>
<dbReference type="PRINTS" id="PR01438">
    <property type="entry name" value="UNVRSLSTRESS"/>
</dbReference>
<dbReference type="AlphaFoldDB" id="A0AAU2ADU1"/>
<protein>
    <submittedName>
        <fullName evidence="3">Universal stress protein</fullName>
    </submittedName>
</protein>
<dbReference type="PANTHER" id="PTHR46268:SF6">
    <property type="entry name" value="UNIVERSAL STRESS PROTEIN UP12"/>
    <property type="match status" value="1"/>
</dbReference>
<dbReference type="Pfam" id="PF00582">
    <property type="entry name" value="Usp"/>
    <property type="match status" value="2"/>
</dbReference>
<evidence type="ECO:0000259" key="2">
    <source>
        <dbReference type="Pfam" id="PF00582"/>
    </source>
</evidence>
<dbReference type="InterPro" id="IPR006016">
    <property type="entry name" value="UspA"/>
</dbReference>
<evidence type="ECO:0000256" key="1">
    <source>
        <dbReference type="ARBA" id="ARBA00008791"/>
    </source>
</evidence>
<evidence type="ECO:0000313" key="3">
    <source>
        <dbReference type="EMBL" id="WTT22552.1"/>
    </source>
</evidence>
<reference evidence="3" key="1">
    <citation type="submission" date="2022-10" db="EMBL/GenBank/DDBJ databases">
        <title>The complete genomes of actinobacterial strains from the NBC collection.</title>
        <authorList>
            <person name="Joergensen T.S."/>
            <person name="Alvarez Arevalo M."/>
            <person name="Sterndorff E.B."/>
            <person name="Faurdal D."/>
            <person name="Vuksanovic O."/>
            <person name="Mourched A.-S."/>
            <person name="Charusanti P."/>
            <person name="Shaw S."/>
            <person name="Blin K."/>
            <person name="Weber T."/>
        </authorList>
    </citation>
    <scope>NUCLEOTIDE SEQUENCE</scope>
    <source>
        <strain evidence="3">NBC_00093</strain>
    </source>
</reference>
<feature type="domain" description="UspA" evidence="2">
    <location>
        <begin position="140"/>
        <end position="275"/>
    </location>
</feature>
<gene>
    <name evidence="3" type="ORF">OHA22_46965</name>
</gene>
<feature type="domain" description="UspA" evidence="2">
    <location>
        <begin position="3"/>
        <end position="127"/>
    </location>
</feature>
<comment type="similarity">
    <text evidence="1">Belongs to the universal stress protein A family.</text>
</comment>
<dbReference type="Gene3D" id="3.40.50.620">
    <property type="entry name" value="HUPs"/>
    <property type="match status" value="2"/>
</dbReference>
<proteinExistence type="inferred from homology"/>
<name>A0AAU2ADU1_9ACTN</name>
<dbReference type="EMBL" id="CP108222">
    <property type="protein sequence ID" value="WTT22552.1"/>
    <property type="molecule type" value="Genomic_DNA"/>
</dbReference>
<organism evidence="3">
    <name type="scientific">Streptomyces sp. NBC_00093</name>
    <dbReference type="NCBI Taxonomy" id="2975649"/>
    <lineage>
        <taxon>Bacteria</taxon>
        <taxon>Bacillati</taxon>
        <taxon>Actinomycetota</taxon>
        <taxon>Actinomycetes</taxon>
        <taxon>Kitasatosporales</taxon>
        <taxon>Streptomycetaceae</taxon>
        <taxon>Streptomyces</taxon>
    </lineage>
</organism>
<accession>A0AAU2ADU1</accession>
<dbReference type="InterPro" id="IPR014729">
    <property type="entry name" value="Rossmann-like_a/b/a_fold"/>
</dbReference>
<sequence>MERVIVTGVDGSARGRAAADWAAREAALRGLPLRVIHVPSAAAPHERHRPESAADRFAAELARRHPGLTIDHLPAAGTVAQSLMAWGTVAEMIVLGLRGEGGRAGLFPGPTARAVAGAASCPVVLVPSDLARGRTPRRPDKVTLAVDARDPADGALGFAFDEARLRGARLHALHAGPPPVAAKGHTSCSPSAPLYAARSAREMEILTEVLDPWRAKFPHVRVTEDVVLRDPARALVRTSVNSVLLVLGRRTGAPGLGAVALAVARHTGCPLALVPG</sequence>
<dbReference type="SUPFAM" id="SSF52402">
    <property type="entry name" value="Adenine nucleotide alpha hydrolases-like"/>
    <property type="match status" value="2"/>
</dbReference>
<dbReference type="InterPro" id="IPR006015">
    <property type="entry name" value="Universal_stress_UspA"/>
</dbReference>